<reference evidence="1" key="1">
    <citation type="submission" date="2013-08" db="EMBL/GenBank/DDBJ databases">
        <authorList>
            <person name="Mendez C."/>
            <person name="Richter M."/>
            <person name="Ferrer M."/>
            <person name="Sanchez J."/>
        </authorList>
    </citation>
    <scope>NUCLEOTIDE SEQUENCE</scope>
</reference>
<proteinExistence type="predicted"/>
<gene>
    <name evidence="1" type="ORF">B2A_02874</name>
</gene>
<name>T1AP03_9ZZZZ</name>
<organism evidence="1">
    <name type="scientific">mine drainage metagenome</name>
    <dbReference type="NCBI Taxonomy" id="410659"/>
    <lineage>
        <taxon>unclassified sequences</taxon>
        <taxon>metagenomes</taxon>
        <taxon>ecological metagenomes</taxon>
    </lineage>
</organism>
<evidence type="ECO:0008006" key="2">
    <source>
        <dbReference type="Google" id="ProtNLM"/>
    </source>
</evidence>
<comment type="caution">
    <text evidence="1">The sequence shown here is derived from an EMBL/GenBank/DDBJ whole genome shotgun (WGS) entry which is preliminary data.</text>
</comment>
<sequence length="101" mass="11313">MFLKPGDLVRPVVKSQGLKRGEKVEVIRGPLRIVSVGREALVDLLIDETYGRRECALEGFGDDPVLCRPQDFIEFFCRTHACGPGDLVTRIEFEYTDRGSG</sequence>
<dbReference type="AlphaFoldDB" id="T1AP03"/>
<protein>
    <recommendedName>
        <fullName evidence="2">ASCH domain-containing protein</fullName>
    </recommendedName>
</protein>
<dbReference type="EMBL" id="AUZZ01001951">
    <property type="protein sequence ID" value="EQD62331.1"/>
    <property type="molecule type" value="Genomic_DNA"/>
</dbReference>
<reference evidence="1" key="2">
    <citation type="journal article" date="2014" name="ISME J.">
        <title>Microbial stratification in low pH oxic and suboxic macroscopic growths along an acid mine drainage.</title>
        <authorList>
            <person name="Mendez-Garcia C."/>
            <person name="Mesa V."/>
            <person name="Sprenger R.R."/>
            <person name="Richter M."/>
            <person name="Diez M.S."/>
            <person name="Solano J."/>
            <person name="Bargiela R."/>
            <person name="Golyshina O.V."/>
            <person name="Manteca A."/>
            <person name="Ramos J.L."/>
            <person name="Gallego J.R."/>
            <person name="Llorente I."/>
            <person name="Martins Dos Santos V.A."/>
            <person name="Jensen O.N."/>
            <person name="Pelaez A.I."/>
            <person name="Sanchez J."/>
            <person name="Ferrer M."/>
        </authorList>
    </citation>
    <scope>NUCLEOTIDE SEQUENCE</scope>
</reference>
<accession>T1AP03</accession>
<evidence type="ECO:0000313" key="1">
    <source>
        <dbReference type="EMBL" id="EQD62331.1"/>
    </source>
</evidence>